<dbReference type="AlphaFoldDB" id="A0A0U1P5G4"/>
<accession>A0A0U1P5G4</accession>
<sequence length="116" mass="12717">MDYSMGLAPPVPQQNSPHDPTKSAYARINEKLFKMGEKQRLVELEKFEAMIDIALGQPYQSGSATSAIEGDMQPLPSAPIEKAVEGIKCPIERANVRQSIKSLAADMKRDLMKQGG</sequence>
<dbReference type="Proteomes" id="UP000030675">
    <property type="component" value="Unassembled WGS sequence"/>
</dbReference>
<gene>
    <name evidence="2" type="ORF">PLEI_1463</name>
</gene>
<evidence type="ECO:0000256" key="1">
    <source>
        <dbReference type="SAM" id="MobiDB-lite"/>
    </source>
</evidence>
<feature type="region of interest" description="Disordered" evidence="1">
    <location>
        <begin position="1"/>
        <end position="22"/>
    </location>
</feature>
<evidence type="ECO:0000313" key="3">
    <source>
        <dbReference type="Proteomes" id="UP000030675"/>
    </source>
</evidence>
<proteinExistence type="predicted"/>
<dbReference type="EMBL" id="DF196819">
    <property type="protein sequence ID" value="GAD29810.1"/>
    <property type="molecule type" value="Genomic_DNA"/>
</dbReference>
<name>A0A0U1P5G4_PHOLE</name>
<organism evidence="2 3">
    <name type="scientific">Photobacterium leiognathi lrivu.4.1</name>
    <dbReference type="NCBI Taxonomy" id="1248232"/>
    <lineage>
        <taxon>Bacteria</taxon>
        <taxon>Pseudomonadati</taxon>
        <taxon>Pseudomonadota</taxon>
        <taxon>Gammaproteobacteria</taxon>
        <taxon>Vibrionales</taxon>
        <taxon>Vibrionaceae</taxon>
        <taxon>Photobacterium</taxon>
    </lineage>
</organism>
<protein>
    <submittedName>
        <fullName evidence="2">Uncharacterized protein</fullName>
    </submittedName>
</protein>
<dbReference type="RefSeq" id="WP_023932329.1">
    <property type="nucleotide sequence ID" value="NZ_DF196819.1"/>
</dbReference>
<evidence type="ECO:0000313" key="2">
    <source>
        <dbReference type="EMBL" id="GAD29810.1"/>
    </source>
</evidence>
<dbReference type="HOGENOM" id="CLU_2094559_0_0_6"/>
<reference evidence="3" key="1">
    <citation type="submission" date="2012-12" db="EMBL/GenBank/DDBJ databases">
        <title>Genome Sequence of Photobacterium leiognathi lrivu.4.1.</title>
        <authorList>
            <person name="Urbanczyk H."/>
            <person name="Ogura Y."/>
            <person name="Hayashi T."/>
            <person name="Dunlap P.V."/>
        </authorList>
    </citation>
    <scope>NUCLEOTIDE SEQUENCE [LARGE SCALE GENOMIC DNA]</scope>
    <source>
        <strain evidence="3">lrivu.4.1</strain>
    </source>
</reference>